<protein>
    <submittedName>
        <fullName evidence="1">Uncharacterized protein</fullName>
    </submittedName>
</protein>
<dbReference type="RefSeq" id="WP_137114240.1">
    <property type="nucleotide sequence ID" value="NZ_CP032321.1"/>
</dbReference>
<accession>A0A4D8P9C4</accession>
<dbReference type="KEGG" id="aare:D3093_00285"/>
<organism evidence="1 2">
    <name type="scientific">Azospirillum argentinense</name>
    <dbReference type="NCBI Taxonomy" id="2970906"/>
    <lineage>
        <taxon>Bacteria</taxon>
        <taxon>Pseudomonadati</taxon>
        <taxon>Pseudomonadota</taxon>
        <taxon>Alphaproteobacteria</taxon>
        <taxon>Rhodospirillales</taxon>
        <taxon>Azospirillaceae</taxon>
        <taxon>Azospirillum</taxon>
    </lineage>
</organism>
<evidence type="ECO:0000313" key="1">
    <source>
        <dbReference type="EMBL" id="QCN93834.1"/>
    </source>
</evidence>
<sequence length="141" mass="13841">MDTPQIIDLAKQVTTAVAPFLPVLEPILTGAGEKLGGVAAGAGLDRAKALWAKLSAAVRGNEDARKAAQEVAQAPDDEDAVAALRLQIRKLLVANPGLAGDLAGALGGDGRVVASGEGAVAIGGNVSGSTIVTGSGNTVGH</sequence>
<dbReference type="AlphaFoldDB" id="A0A4D8P9C4"/>
<gene>
    <name evidence="1" type="ORF">D3093_00285</name>
</gene>
<reference evidence="1 2" key="1">
    <citation type="submission" date="2018-09" db="EMBL/GenBank/DDBJ databases">
        <title>Whole genome based analysis of evolution and adaptive divergence in Indian and Brazilian strains of Azospirillum brasilense.</title>
        <authorList>
            <person name="Singh C."/>
            <person name="Tripathi A.K."/>
        </authorList>
    </citation>
    <scope>NUCLEOTIDE SEQUENCE [LARGE SCALE GENOMIC DNA]</scope>
    <source>
        <strain evidence="1 2">MTCC4035</strain>
    </source>
</reference>
<evidence type="ECO:0000313" key="2">
    <source>
        <dbReference type="Proteomes" id="UP000298595"/>
    </source>
</evidence>
<name>A0A4D8P9C4_9PROT</name>
<dbReference type="Proteomes" id="UP000298595">
    <property type="component" value="Chromosome"/>
</dbReference>
<dbReference type="EMBL" id="CP032321">
    <property type="protein sequence ID" value="QCN93834.1"/>
    <property type="molecule type" value="Genomic_DNA"/>
</dbReference>
<proteinExistence type="predicted"/>